<dbReference type="KEGG" id="eff:skT53_01200"/>
<evidence type="ECO:0000256" key="1">
    <source>
        <dbReference type="SAM" id="MobiDB-lite"/>
    </source>
</evidence>
<proteinExistence type="predicted"/>
<dbReference type="Proteomes" id="UP000593802">
    <property type="component" value="Chromosome"/>
</dbReference>
<dbReference type="EMBL" id="AP023366">
    <property type="protein sequence ID" value="BCJ85135.1"/>
    <property type="molecule type" value="Genomic_DNA"/>
</dbReference>
<name>A0A7I8D4Y8_9BACL</name>
<dbReference type="AlphaFoldDB" id="A0A7I8D4Y8"/>
<protein>
    <submittedName>
        <fullName evidence="2">Uncharacterized protein</fullName>
    </submittedName>
</protein>
<accession>A0A7I8D4Y8</accession>
<feature type="region of interest" description="Disordered" evidence="1">
    <location>
        <begin position="38"/>
        <end position="80"/>
    </location>
</feature>
<gene>
    <name evidence="2" type="ORF">skT53_01200</name>
</gene>
<organism evidence="2 3">
    <name type="scientific">Effusibacillus dendaii</name>
    <dbReference type="NCBI Taxonomy" id="2743772"/>
    <lineage>
        <taxon>Bacteria</taxon>
        <taxon>Bacillati</taxon>
        <taxon>Bacillota</taxon>
        <taxon>Bacilli</taxon>
        <taxon>Bacillales</taxon>
        <taxon>Alicyclobacillaceae</taxon>
        <taxon>Effusibacillus</taxon>
    </lineage>
</organism>
<feature type="compositionally biased region" description="Polar residues" evidence="1">
    <location>
        <begin position="52"/>
        <end position="76"/>
    </location>
</feature>
<keyword evidence="3" id="KW-1185">Reference proteome</keyword>
<sequence length="219" mass="23703">MQRRSVYFLVLVAILAAVLMGNYVPLFSKNTVPAVGSLIPNTNSPQPQSNPDTGNPNNPQLQESPDVSTASGTSPLANGAKRQPYVLSDKEKQVMQQVGQVPYITDVLFDEASDGKMIVAATAEVGPSGDPDKKKVAKEVAYQFTLAVYRSGVPIAQATIHITADNALLMGTSLGSEDQQKLAQQVSTGSGSTEFFKFLKDHERDTEIPEKNTWMYEQP</sequence>
<feature type="compositionally biased region" description="Low complexity" evidence="1">
    <location>
        <begin position="40"/>
        <end position="51"/>
    </location>
</feature>
<reference evidence="2 3" key="1">
    <citation type="submission" date="2020-08" db="EMBL/GenBank/DDBJ databases">
        <title>Complete Genome Sequence of Effusibacillus dendaii Strain skT53, Isolated from Farmland soil.</title>
        <authorList>
            <person name="Konishi T."/>
            <person name="Kawasaki H."/>
        </authorList>
    </citation>
    <scope>NUCLEOTIDE SEQUENCE [LARGE SCALE GENOMIC DNA]</scope>
    <source>
        <strain evidence="3">skT53</strain>
    </source>
</reference>
<evidence type="ECO:0000313" key="3">
    <source>
        <dbReference type="Proteomes" id="UP000593802"/>
    </source>
</evidence>
<evidence type="ECO:0000313" key="2">
    <source>
        <dbReference type="EMBL" id="BCJ85135.1"/>
    </source>
</evidence>
<dbReference type="RefSeq" id="WP_200759294.1">
    <property type="nucleotide sequence ID" value="NZ_AP023366.1"/>
</dbReference>